<comment type="similarity">
    <text evidence="1">Belongs to the universal stress protein A family.</text>
</comment>
<accession>A0A1X1UG70</accession>
<evidence type="ECO:0000256" key="1">
    <source>
        <dbReference type="ARBA" id="ARBA00008791"/>
    </source>
</evidence>
<dbReference type="RefSeq" id="WP_085220292.1">
    <property type="nucleotide sequence ID" value="NZ_AP022576.1"/>
</dbReference>
<gene>
    <name evidence="3" type="ORF">AWC05_11570</name>
</gene>
<dbReference type="EMBL" id="LQOV01000006">
    <property type="protein sequence ID" value="ORV55820.1"/>
    <property type="molecule type" value="Genomic_DNA"/>
</dbReference>
<evidence type="ECO:0000313" key="4">
    <source>
        <dbReference type="Proteomes" id="UP000193010"/>
    </source>
</evidence>
<proteinExistence type="inferred from homology"/>
<feature type="domain" description="UspA" evidence="2">
    <location>
        <begin position="192"/>
        <end position="266"/>
    </location>
</feature>
<keyword evidence="4" id="KW-1185">Reference proteome</keyword>
<dbReference type="PANTHER" id="PTHR46268:SF6">
    <property type="entry name" value="UNIVERSAL STRESS PROTEIN UP12"/>
    <property type="match status" value="1"/>
</dbReference>
<dbReference type="SUPFAM" id="SSF52402">
    <property type="entry name" value="Adenine nucleotide alpha hydrolases-like"/>
    <property type="match status" value="2"/>
</dbReference>
<dbReference type="AlphaFoldDB" id="A0A1X1UG70"/>
<dbReference type="STRING" id="292462.AWC05_11570"/>
<dbReference type="OrthoDB" id="3174546at2"/>
<name>A0A1X1UG70_MYCFL</name>
<feature type="domain" description="UspA" evidence="2">
    <location>
        <begin position="7"/>
        <end position="135"/>
    </location>
</feature>
<dbReference type="Gene3D" id="3.40.50.620">
    <property type="entry name" value="HUPs"/>
    <property type="match status" value="2"/>
</dbReference>
<protein>
    <recommendedName>
        <fullName evidence="2">UspA domain-containing protein</fullName>
    </recommendedName>
</protein>
<evidence type="ECO:0000259" key="2">
    <source>
        <dbReference type="Pfam" id="PF00582"/>
    </source>
</evidence>
<dbReference type="PANTHER" id="PTHR46268">
    <property type="entry name" value="STRESS RESPONSE PROTEIN NHAX"/>
    <property type="match status" value="1"/>
</dbReference>
<dbReference type="PRINTS" id="PR01438">
    <property type="entry name" value="UNVRSLSTRESS"/>
</dbReference>
<dbReference type="Proteomes" id="UP000193010">
    <property type="component" value="Unassembled WGS sequence"/>
</dbReference>
<sequence>MAFVTPRSIVVGIDGSKAALRAAHWAVDEAEKADVRLCLLYAIEQDEAAGVADRLAIAESALRRVSGAIEALNRRVKIETEIEHEPPVNALVRASASAAMVCVGAVGLQHFRAGRTSSTASALAMSAHCPVAIIRDRDVHRRQPAHDVVVEIDCAPDNGLVLGAAMEEALLRDAPIQAVMCRHADNGDRRALADLDRRLARWKRHYPQLRVESVGVHGTLMEYLARRQRPVQLVIVGSHDRQHLGELVGPAGNAVLHDAGCSLLIVNRQHL</sequence>
<dbReference type="InterPro" id="IPR006015">
    <property type="entry name" value="Universal_stress_UspA"/>
</dbReference>
<organism evidence="3 4">
    <name type="scientific">Mycobacterium florentinum</name>
    <dbReference type="NCBI Taxonomy" id="292462"/>
    <lineage>
        <taxon>Bacteria</taxon>
        <taxon>Bacillati</taxon>
        <taxon>Actinomycetota</taxon>
        <taxon>Actinomycetes</taxon>
        <taxon>Mycobacteriales</taxon>
        <taxon>Mycobacteriaceae</taxon>
        <taxon>Mycobacterium</taxon>
        <taxon>Mycobacterium simiae complex</taxon>
    </lineage>
</organism>
<dbReference type="InterPro" id="IPR006016">
    <property type="entry name" value="UspA"/>
</dbReference>
<comment type="caution">
    <text evidence="3">The sequence shown here is derived from an EMBL/GenBank/DDBJ whole genome shotgun (WGS) entry which is preliminary data.</text>
</comment>
<dbReference type="InterPro" id="IPR014729">
    <property type="entry name" value="Rossmann-like_a/b/a_fold"/>
</dbReference>
<evidence type="ECO:0000313" key="3">
    <source>
        <dbReference type="EMBL" id="ORV55820.1"/>
    </source>
</evidence>
<reference evidence="3 4" key="1">
    <citation type="submission" date="2016-01" db="EMBL/GenBank/DDBJ databases">
        <title>The new phylogeny of the genus Mycobacterium.</title>
        <authorList>
            <person name="Tarcisio F."/>
            <person name="Conor M."/>
            <person name="Antonella G."/>
            <person name="Elisabetta G."/>
            <person name="Giulia F.S."/>
            <person name="Sara T."/>
            <person name="Anna F."/>
            <person name="Clotilde B."/>
            <person name="Roberto B."/>
            <person name="Veronica D.S."/>
            <person name="Fabio R."/>
            <person name="Monica P."/>
            <person name="Olivier J."/>
            <person name="Enrico T."/>
            <person name="Nicola S."/>
        </authorList>
    </citation>
    <scope>NUCLEOTIDE SEQUENCE [LARGE SCALE GENOMIC DNA]</scope>
    <source>
        <strain evidence="3 4">DSM 44852</strain>
    </source>
</reference>
<dbReference type="Pfam" id="PF00582">
    <property type="entry name" value="Usp"/>
    <property type="match status" value="2"/>
</dbReference>